<dbReference type="InParanoid" id="A0A098E0X5"/>
<evidence type="ECO:0000256" key="1">
    <source>
        <dbReference type="SAM" id="MobiDB-lite"/>
    </source>
</evidence>
<feature type="region of interest" description="Disordered" evidence="1">
    <location>
        <begin position="1"/>
        <end position="53"/>
    </location>
</feature>
<dbReference type="EnsemblFungi" id="CEF87284">
    <property type="protein sequence ID" value="CEF87284"/>
    <property type="gene ID" value="FGRRES_15626"/>
</dbReference>
<reference evidence="3 4" key="2">
    <citation type="journal article" date="2010" name="Nature">
        <title>Comparative genomics reveals mobile pathogenicity chromosomes in Fusarium.</title>
        <authorList>
            <person name="Ma L.J."/>
            <person name="van der Does H.C."/>
            <person name="Borkovich K.A."/>
            <person name="Coleman J.J."/>
            <person name="Daboussi M.J."/>
            <person name="Di Pietro A."/>
            <person name="Dufresne M."/>
            <person name="Freitag M."/>
            <person name="Grabherr M."/>
            <person name="Henrissat B."/>
            <person name="Houterman P.M."/>
            <person name="Kang S."/>
            <person name="Shim W.B."/>
            <person name="Woloshuk C."/>
            <person name="Xie X."/>
            <person name="Xu J.R."/>
            <person name="Antoniw J."/>
            <person name="Baker S.E."/>
            <person name="Bluhm B.H."/>
            <person name="Breakspear A."/>
            <person name="Brown D.W."/>
            <person name="Butchko R.A."/>
            <person name="Chapman S."/>
            <person name="Coulson R."/>
            <person name="Coutinho P.M."/>
            <person name="Danchin E.G."/>
            <person name="Diener A."/>
            <person name="Gale L.R."/>
            <person name="Gardiner D.M."/>
            <person name="Goff S."/>
            <person name="Hammond-Kosack K.E."/>
            <person name="Hilburn K."/>
            <person name="Hua-Van A."/>
            <person name="Jonkers W."/>
            <person name="Kazan K."/>
            <person name="Kodira C.D."/>
            <person name="Koehrsen M."/>
            <person name="Kumar L."/>
            <person name="Lee Y.H."/>
            <person name="Li L."/>
            <person name="Manners J.M."/>
            <person name="Miranda-Saavedra D."/>
            <person name="Mukherjee M."/>
            <person name="Park G."/>
            <person name="Park J."/>
            <person name="Park S.Y."/>
            <person name="Proctor R.H."/>
            <person name="Regev A."/>
            <person name="Ruiz-Roldan M.C."/>
            <person name="Sain D."/>
            <person name="Sakthikumar S."/>
            <person name="Sykes S."/>
            <person name="Schwartz D.C."/>
            <person name="Turgeon B.G."/>
            <person name="Wapinski I."/>
            <person name="Yoder O."/>
            <person name="Young S."/>
            <person name="Zeng Q."/>
            <person name="Zhou S."/>
            <person name="Galagan J."/>
            <person name="Cuomo C.A."/>
            <person name="Kistler H.C."/>
            <person name="Rep M."/>
        </authorList>
    </citation>
    <scope>GENOME REANNOTATION</scope>
    <source>
        <strain evidence="4">ATCC MYA-4620 / CBS 123657 / FGSC 9075 / NRRL 31084 / PH-1</strain>
        <strain evidence="3">PH-1 / ATCC MYA-4620 / FGSC 9075 / NRRL 31084</strain>
    </source>
</reference>
<reference evidence="3 4" key="1">
    <citation type="journal article" date="2007" name="Science">
        <title>The Fusarium graminearum genome reveals a link between localized polymorphism and pathogen specialization.</title>
        <authorList>
            <person name="Cuomo C.A."/>
            <person name="Gueldener U."/>
            <person name="Xu J.-R."/>
            <person name="Trail F."/>
            <person name="Turgeon B.G."/>
            <person name="Di Pietro A."/>
            <person name="Walton J.D."/>
            <person name="Ma L.-J."/>
            <person name="Baker S.E."/>
            <person name="Rep M."/>
            <person name="Adam G."/>
            <person name="Antoniw J."/>
            <person name="Baldwin T."/>
            <person name="Calvo S.E."/>
            <person name="Chang Y.-L."/>
            <person name="DeCaprio D."/>
            <person name="Gale L.R."/>
            <person name="Gnerre S."/>
            <person name="Goswami R.S."/>
            <person name="Hammond-Kosack K."/>
            <person name="Harris L.J."/>
            <person name="Hilburn K."/>
            <person name="Kennell J.C."/>
            <person name="Kroken S."/>
            <person name="Magnuson J.K."/>
            <person name="Mannhaupt G."/>
            <person name="Mauceli E.W."/>
            <person name="Mewes H.-W."/>
            <person name="Mitterbauer R."/>
            <person name="Muehlbauer G."/>
            <person name="Muensterkoetter M."/>
            <person name="Nelson D."/>
            <person name="O'Donnell K."/>
            <person name="Ouellet T."/>
            <person name="Qi W."/>
            <person name="Quesneville H."/>
            <person name="Roncero M.I.G."/>
            <person name="Seong K.-Y."/>
            <person name="Tetko I.V."/>
            <person name="Urban M."/>
            <person name="Waalwijk C."/>
            <person name="Ward T.J."/>
            <person name="Yao J."/>
            <person name="Birren B.W."/>
            <person name="Kistler H.C."/>
        </authorList>
    </citation>
    <scope>NUCLEOTIDE SEQUENCE [LARGE SCALE GENOMIC DNA]</scope>
    <source>
        <strain evidence="4">ATCC MYA-4620 / CBS 123657 / FGSC 9075 / NRRL 31084 / PH-1</strain>
        <strain evidence="3">PH-1 / ATCC MYA-4620 / FGSC 9075 / NRRL 31084</strain>
    </source>
</reference>
<dbReference type="VEuPathDB" id="FungiDB:FGRAMPH1_01G20563"/>
<feature type="compositionally biased region" description="Basic and acidic residues" evidence="1">
    <location>
        <begin position="20"/>
        <end position="36"/>
    </location>
</feature>
<evidence type="ECO:0000313" key="2">
    <source>
        <dbReference type="EMBL" id="CEF87284.1"/>
    </source>
</evidence>
<feature type="compositionally biased region" description="Basic and acidic residues" evidence="1">
    <location>
        <begin position="1"/>
        <end position="12"/>
    </location>
</feature>
<organism evidence="2 4">
    <name type="scientific">Gibberella zeae (strain ATCC MYA-4620 / CBS 123657 / FGSC 9075 / NRRL 31084 / PH-1)</name>
    <name type="common">Wheat head blight fungus</name>
    <name type="synonym">Fusarium graminearum</name>
    <dbReference type="NCBI Taxonomy" id="229533"/>
    <lineage>
        <taxon>Eukaryota</taxon>
        <taxon>Fungi</taxon>
        <taxon>Dikarya</taxon>
        <taxon>Ascomycota</taxon>
        <taxon>Pezizomycotina</taxon>
        <taxon>Sordariomycetes</taxon>
        <taxon>Hypocreomycetidae</taxon>
        <taxon>Hypocreales</taxon>
        <taxon>Nectriaceae</taxon>
        <taxon>Fusarium</taxon>
    </lineage>
</organism>
<protein>
    <submittedName>
        <fullName evidence="2">Chromosome 3, complete genome</fullName>
    </submittedName>
</protein>
<proteinExistence type="predicted"/>
<evidence type="ECO:0000313" key="4">
    <source>
        <dbReference type="Proteomes" id="UP000070720"/>
    </source>
</evidence>
<accession>A0A098E0X5</accession>
<sequence>MPQHVLGREDCHMPPQAMTPDKKQREERKKKEKRDTTLGGVWSLADPSQRVAH</sequence>
<gene>
    <name evidence="2" type="ORF">FGRAMPH1_01T20563</name>
</gene>
<dbReference type="AlphaFoldDB" id="A0A098E0X5"/>
<accession>A0A0E0SLH1</accession>
<keyword evidence="4" id="KW-1185">Reference proteome</keyword>
<reference evidence="2 4" key="3">
    <citation type="journal article" date="2015" name="BMC Genomics">
        <title>The completed genome sequence of the pathogenic ascomycete fungus Fusarium graminearum.</title>
        <authorList>
            <person name="King R."/>
            <person name="Urban M."/>
            <person name="Hammond-Kosack M.C."/>
            <person name="Hassani-Pak K."/>
            <person name="Hammond-Kosack K.E."/>
        </authorList>
    </citation>
    <scope>NUCLEOTIDE SEQUENCE [LARGE SCALE GENOMIC DNA]</scope>
    <source>
        <strain evidence="4">ATCC MYA-4620 / CBS 123657 / FGSC 9075 / NRRL 31084 / PH-1</strain>
        <strain evidence="2">PH-1</strain>
    </source>
</reference>
<name>A0A098E0X5_GIBZE</name>
<evidence type="ECO:0000313" key="3">
    <source>
        <dbReference type="EnsemblFungi" id="CEF87284"/>
    </source>
</evidence>
<dbReference type="Proteomes" id="UP000070720">
    <property type="component" value="Chromosome 3"/>
</dbReference>
<reference evidence="3" key="4">
    <citation type="submission" date="2017-01" db="UniProtKB">
        <authorList>
            <consortium name="EnsemblFungi"/>
        </authorList>
    </citation>
    <scope>IDENTIFICATION</scope>
    <source>
        <strain evidence="3">PH-1 / ATCC MYA-4620 / FGSC 9075 / NRRL 31084</strain>
    </source>
</reference>
<dbReference type="EMBL" id="HG970334">
    <property type="protein sequence ID" value="CEF87284.1"/>
    <property type="molecule type" value="Genomic_DNA"/>
</dbReference>